<dbReference type="InterPro" id="IPR050385">
    <property type="entry name" value="Archaeal_FAD_synthase"/>
</dbReference>
<sequence length="135" mass="15628">MIFGTFDIVHAGHLHMFKEAKKYGDFLVVVVARDQNVEIIKGLGSLHSEEERLLFLENIKLIDQVLLGDKTDVYKVVNEIKPNIIALGYDQKIYVDNLEKAITNFGLNTRIVRLAPYQENRLKSNKIRKYIERLV</sequence>
<evidence type="ECO:0000313" key="4">
    <source>
        <dbReference type="EMBL" id="KKQ28105.1"/>
    </source>
</evidence>
<dbReference type="STRING" id="1619046.US42_C0002G0060"/>
<dbReference type="Gene3D" id="3.40.50.620">
    <property type="entry name" value="HUPs"/>
    <property type="match status" value="1"/>
</dbReference>
<gene>
    <name evidence="4" type="ORF">US42_C0002G0060</name>
</gene>
<dbReference type="AlphaFoldDB" id="A0A0G0GPP0"/>
<dbReference type="InterPro" id="IPR004821">
    <property type="entry name" value="Cyt_trans-like"/>
</dbReference>
<evidence type="ECO:0000259" key="3">
    <source>
        <dbReference type="Pfam" id="PF01467"/>
    </source>
</evidence>
<keyword evidence="1" id="KW-0808">Transferase</keyword>
<name>A0A0G0GPP0_9BACT</name>
<dbReference type="SUPFAM" id="SSF52374">
    <property type="entry name" value="Nucleotidylyl transferase"/>
    <property type="match status" value="1"/>
</dbReference>
<dbReference type="Proteomes" id="UP000034849">
    <property type="component" value="Unassembled WGS sequence"/>
</dbReference>
<feature type="domain" description="Cytidyltransferase-like" evidence="3">
    <location>
        <begin position="2"/>
        <end position="129"/>
    </location>
</feature>
<dbReference type="GO" id="GO:0016779">
    <property type="term" value="F:nucleotidyltransferase activity"/>
    <property type="evidence" value="ECO:0007669"/>
    <property type="project" value="UniProtKB-KW"/>
</dbReference>
<protein>
    <submittedName>
        <fullName evidence="4">FAD synthase</fullName>
    </submittedName>
</protein>
<reference evidence="4 5" key="1">
    <citation type="journal article" date="2015" name="Nature">
        <title>rRNA introns, odd ribosomes, and small enigmatic genomes across a large radiation of phyla.</title>
        <authorList>
            <person name="Brown C.T."/>
            <person name="Hug L.A."/>
            <person name="Thomas B.C."/>
            <person name="Sharon I."/>
            <person name="Castelle C.J."/>
            <person name="Singh A."/>
            <person name="Wilkins M.J."/>
            <person name="Williams K.H."/>
            <person name="Banfield J.F."/>
        </authorList>
    </citation>
    <scope>NUCLEOTIDE SEQUENCE [LARGE SCALE GENOMIC DNA]</scope>
</reference>
<organism evidence="4 5">
    <name type="scientific">Candidatus Magasanikbacteria bacterium GW2011_GWC2_37_14</name>
    <dbReference type="NCBI Taxonomy" id="1619046"/>
    <lineage>
        <taxon>Bacteria</taxon>
        <taxon>Candidatus Magasanikiibacteriota</taxon>
    </lineage>
</organism>
<dbReference type="InterPro" id="IPR014729">
    <property type="entry name" value="Rossmann-like_a/b/a_fold"/>
</dbReference>
<dbReference type="EMBL" id="LBSX01000002">
    <property type="protein sequence ID" value="KKQ28105.1"/>
    <property type="molecule type" value="Genomic_DNA"/>
</dbReference>
<evidence type="ECO:0000256" key="2">
    <source>
        <dbReference type="ARBA" id="ARBA00022695"/>
    </source>
</evidence>
<dbReference type="PANTHER" id="PTHR43793">
    <property type="entry name" value="FAD SYNTHASE"/>
    <property type="match status" value="1"/>
</dbReference>
<dbReference type="PANTHER" id="PTHR43793:SF1">
    <property type="entry name" value="FAD SYNTHASE"/>
    <property type="match status" value="1"/>
</dbReference>
<evidence type="ECO:0000313" key="5">
    <source>
        <dbReference type="Proteomes" id="UP000034849"/>
    </source>
</evidence>
<dbReference type="Pfam" id="PF01467">
    <property type="entry name" value="CTP_transf_like"/>
    <property type="match status" value="1"/>
</dbReference>
<accession>A0A0G0GPP0</accession>
<comment type="caution">
    <text evidence="4">The sequence shown here is derived from an EMBL/GenBank/DDBJ whole genome shotgun (WGS) entry which is preliminary data.</text>
</comment>
<proteinExistence type="predicted"/>
<evidence type="ECO:0000256" key="1">
    <source>
        <dbReference type="ARBA" id="ARBA00022679"/>
    </source>
</evidence>
<dbReference type="NCBIfam" id="TIGR00125">
    <property type="entry name" value="cyt_tran_rel"/>
    <property type="match status" value="1"/>
</dbReference>
<keyword evidence="2" id="KW-0548">Nucleotidyltransferase</keyword>